<dbReference type="AlphaFoldDB" id="A0A0E2BHQ8"/>
<evidence type="ECO:0000256" key="1">
    <source>
        <dbReference type="RuleBase" id="RU003513"/>
    </source>
</evidence>
<dbReference type="Gene3D" id="3.40.50.2000">
    <property type="entry name" value="Glycogen Phosphorylase B"/>
    <property type="match status" value="2"/>
</dbReference>
<keyword evidence="4" id="KW-1185">Reference proteome</keyword>
<feature type="domain" description="UDP-N-acetylglucosamine 2-epimerase" evidence="2">
    <location>
        <begin position="25"/>
        <end position="361"/>
    </location>
</feature>
<name>A0A0E2BHQ8_9LEPT</name>
<reference evidence="3" key="1">
    <citation type="submission" date="2012-10" db="EMBL/GenBank/DDBJ databases">
        <authorList>
            <person name="Harkins D.M."/>
            <person name="Durkin A.S."/>
            <person name="Brinkac L.M."/>
            <person name="Haft D.H."/>
            <person name="Selengut J.D."/>
            <person name="Sanka R."/>
            <person name="DePew J."/>
            <person name="Purushe J."/>
            <person name="Matthias M.A."/>
            <person name="Vinetz J.M."/>
            <person name="Sutton G.G."/>
            <person name="Nierman W.C."/>
            <person name="Fouts D.E."/>
        </authorList>
    </citation>
    <scope>NUCLEOTIDE SEQUENCE [LARGE SCALE GENOMIC DNA]</scope>
    <source>
        <strain evidence="3">MOR084</strain>
    </source>
</reference>
<dbReference type="InterPro" id="IPR003331">
    <property type="entry name" value="UDP_GlcNAc_Epimerase_2_dom"/>
</dbReference>
<dbReference type="RefSeq" id="WP_004484533.1">
    <property type="nucleotide sequence ID" value="NZ_AHON02000027.1"/>
</dbReference>
<proteinExistence type="inferred from homology"/>
<dbReference type="InterPro" id="IPR029767">
    <property type="entry name" value="WecB-like"/>
</dbReference>
<keyword evidence="1 3" id="KW-0413">Isomerase</keyword>
<dbReference type="Proteomes" id="UP000006329">
    <property type="component" value="Unassembled WGS sequence"/>
</dbReference>
<dbReference type="SUPFAM" id="SSF53756">
    <property type="entry name" value="UDP-Glycosyltransferase/glycogen phosphorylase"/>
    <property type="match status" value="1"/>
</dbReference>
<comment type="similarity">
    <text evidence="1">Belongs to the UDP-N-acetylglucosamine 2-epimerase family.</text>
</comment>
<dbReference type="Pfam" id="PF02350">
    <property type="entry name" value="Epimerase_2"/>
    <property type="match status" value="1"/>
</dbReference>
<gene>
    <name evidence="3" type="ORF">LEP1GSC179_1536</name>
</gene>
<evidence type="ECO:0000259" key="2">
    <source>
        <dbReference type="Pfam" id="PF02350"/>
    </source>
</evidence>
<comment type="caution">
    <text evidence="3">The sequence shown here is derived from an EMBL/GenBank/DDBJ whole genome shotgun (WGS) entry which is preliminary data.</text>
</comment>
<organism evidence="3 4">
    <name type="scientific">Leptospira santarosai str. MOR084</name>
    <dbReference type="NCBI Taxonomy" id="1049984"/>
    <lineage>
        <taxon>Bacteria</taxon>
        <taxon>Pseudomonadati</taxon>
        <taxon>Spirochaetota</taxon>
        <taxon>Spirochaetia</taxon>
        <taxon>Leptospirales</taxon>
        <taxon>Leptospiraceae</taxon>
        <taxon>Leptospira</taxon>
    </lineage>
</organism>
<evidence type="ECO:0000313" key="4">
    <source>
        <dbReference type="Proteomes" id="UP000006329"/>
    </source>
</evidence>
<dbReference type="GO" id="GO:0008761">
    <property type="term" value="F:UDP-N-acetylglucosamine 2-epimerase activity"/>
    <property type="evidence" value="ECO:0007669"/>
    <property type="project" value="UniProtKB-EC"/>
</dbReference>
<sequence length="376" mass="43335">MFKVMTIVGTRPELIKMSRVIAELDRNFKHILVHSGQNYDYELNQVFFEDLEIRKPDHFLNAAGESAAVTIAQVLLKADEVFEKEKPDALLLYGDTNTCLAVISAKRRKIPIFHMEAGNRCFDQRVPEELNRKVVDHLSDINLVLTEHARRYLLAEGIKPETIIKTGSHMDEVLKYYRAKIEKSNILEKIKLEKDKFFIVSSHREENVDVIENLKKLLESLNAICEEYGLPVIVSTHPRTRKRLEDFKEVEMNPLITFLKPFGFFDYVQLQMSAFCILSDSGTITEEASLLDLPAVTIRNTHERPEGMDVGTLIMSELSKERILESVRIVVDQYRAGISRHYRVVDDYSAGQVSKKIVSIVQSYTDYINRTVWHKS</sequence>
<dbReference type="NCBIfam" id="TIGR00236">
    <property type="entry name" value="wecB"/>
    <property type="match status" value="1"/>
</dbReference>
<protein>
    <submittedName>
        <fullName evidence="3">UDP-N-acetylglucosamine 2-epimerase</fullName>
        <ecNumber evidence="3">5.1.3.14</ecNumber>
    </submittedName>
</protein>
<evidence type="ECO:0000313" key="3">
    <source>
        <dbReference type="EMBL" id="EKO34863.1"/>
    </source>
</evidence>
<dbReference type="EC" id="5.1.3.14" evidence="3"/>
<dbReference type="EMBL" id="AHON02000027">
    <property type="protein sequence ID" value="EKO34863.1"/>
    <property type="molecule type" value="Genomic_DNA"/>
</dbReference>
<dbReference type="PANTHER" id="PTHR43174">
    <property type="entry name" value="UDP-N-ACETYLGLUCOSAMINE 2-EPIMERASE"/>
    <property type="match status" value="1"/>
</dbReference>
<dbReference type="PANTHER" id="PTHR43174:SF1">
    <property type="entry name" value="UDP-N-ACETYLGLUCOSAMINE 2-EPIMERASE"/>
    <property type="match status" value="1"/>
</dbReference>
<accession>A0A0E2BHQ8</accession>
<dbReference type="CDD" id="cd03786">
    <property type="entry name" value="GTB_UDP-GlcNAc_2-Epimerase"/>
    <property type="match status" value="1"/>
</dbReference>